<accession>B4GVI1</accession>
<dbReference type="HOGENOM" id="CLU_1887898_0_0_1"/>
<evidence type="ECO:0000313" key="1">
    <source>
        <dbReference type="EMBL" id="EDW26468.1"/>
    </source>
</evidence>
<evidence type="ECO:0000313" key="2">
    <source>
        <dbReference type="Proteomes" id="UP000008744"/>
    </source>
</evidence>
<dbReference type="PhylomeDB" id="B4GVI1"/>
<dbReference type="InterPro" id="IPR008560">
    <property type="entry name" value="DUF842_euk"/>
</dbReference>
<dbReference type="Proteomes" id="UP000008744">
    <property type="component" value="Unassembled WGS sequence"/>
</dbReference>
<name>B4GVI1_DROPE</name>
<dbReference type="EMBL" id="CH479192">
    <property type="protein sequence ID" value="EDW26468.1"/>
    <property type="molecule type" value="Genomic_DNA"/>
</dbReference>
<proteinExistence type="predicted"/>
<organism evidence="2">
    <name type="scientific">Drosophila persimilis</name>
    <name type="common">Fruit fly</name>
    <dbReference type="NCBI Taxonomy" id="7234"/>
    <lineage>
        <taxon>Eukaryota</taxon>
        <taxon>Metazoa</taxon>
        <taxon>Ecdysozoa</taxon>
        <taxon>Arthropoda</taxon>
        <taxon>Hexapoda</taxon>
        <taxon>Insecta</taxon>
        <taxon>Pterygota</taxon>
        <taxon>Neoptera</taxon>
        <taxon>Endopterygota</taxon>
        <taxon>Diptera</taxon>
        <taxon>Brachycera</taxon>
        <taxon>Muscomorpha</taxon>
        <taxon>Ephydroidea</taxon>
        <taxon>Drosophilidae</taxon>
        <taxon>Drosophila</taxon>
        <taxon>Sophophora</taxon>
    </lineage>
</organism>
<dbReference type="AlphaFoldDB" id="B4GVI1"/>
<dbReference type="Pfam" id="PF05811">
    <property type="entry name" value="DUF842"/>
    <property type="match status" value="1"/>
</dbReference>
<dbReference type="KEGG" id="dpe:6597292"/>
<sequence>MADKVYANPFYRIVQEQSKVFSTAVDDLSIIADREFVRRMHQRVLKCSTKCCNNTNDSALAVELCVDRHLPRPLPAETDIKGTLTKFMIPIVDCMFHCRYTESSSTACAVKCMKEVPQLIEDMFGGEKKLKGKHN</sequence>
<dbReference type="OMA" id="CRYTESS"/>
<protein>
    <submittedName>
        <fullName evidence="1">GL12965</fullName>
    </submittedName>
</protein>
<gene>
    <name evidence="1" type="primary">Dper\GL12965</name>
    <name evidence="1" type="ORF">Dper_GL12965</name>
</gene>
<keyword evidence="2" id="KW-1185">Reference proteome</keyword>
<reference evidence="1 2" key="1">
    <citation type="journal article" date="2007" name="Nature">
        <title>Evolution of genes and genomes on the Drosophila phylogeny.</title>
        <authorList>
            <consortium name="Drosophila 12 Genomes Consortium"/>
            <person name="Clark A.G."/>
            <person name="Eisen M.B."/>
            <person name="Smith D.R."/>
            <person name="Bergman C.M."/>
            <person name="Oliver B."/>
            <person name="Markow T.A."/>
            <person name="Kaufman T.C."/>
            <person name="Kellis M."/>
            <person name="Gelbart W."/>
            <person name="Iyer V.N."/>
            <person name="Pollard D.A."/>
            <person name="Sackton T.B."/>
            <person name="Larracuente A.M."/>
            <person name="Singh N.D."/>
            <person name="Abad J.P."/>
            <person name="Abt D.N."/>
            <person name="Adryan B."/>
            <person name="Aguade M."/>
            <person name="Akashi H."/>
            <person name="Anderson W.W."/>
            <person name="Aquadro C.F."/>
            <person name="Ardell D.H."/>
            <person name="Arguello R."/>
            <person name="Artieri C.G."/>
            <person name="Barbash D.A."/>
            <person name="Barker D."/>
            <person name="Barsanti P."/>
            <person name="Batterham P."/>
            <person name="Batzoglou S."/>
            <person name="Begun D."/>
            <person name="Bhutkar A."/>
            <person name="Blanco E."/>
            <person name="Bosak S.A."/>
            <person name="Bradley R.K."/>
            <person name="Brand A.D."/>
            <person name="Brent M.R."/>
            <person name="Brooks A.N."/>
            <person name="Brown R.H."/>
            <person name="Butlin R.K."/>
            <person name="Caggese C."/>
            <person name="Calvi B.R."/>
            <person name="Bernardo de Carvalho A."/>
            <person name="Caspi A."/>
            <person name="Castrezana S."/>
            <person name="Celniker S.E."/>
            <person name="Chang J.L."/>
            <person name="Chapple C."/>
            <person name="Chatterji S."/>
            <person name="Chinwalla A."/>
            <person name="Civetta A."/>
            <person name="Clifton S.W."/>
            <person name="Comeron J.M."/>
            <person name="Costello J.C."/>
            <person name="Coyne J.A."/>
            <person name="Daub J."/>
            <person name="David R.G."/>
            <person name="Delcher A.L."/>
            <person name="Delehaunty K."/>
            <person name="Do C.B."/>
            <person name="Ebling H."/>
            <person name="Edwards K."/>
            <person name="Eickbush T."/>
            <person name="Evans J.D."/>
            <person name="Filipski A."/>
            <person name="Findeiss S."/>
            <person name="Freyhult E."/>
            <person name="Fulton L."/>
            <person name="Fulton R."/>
            <person name="Garcia A.C."/>
            <person name="Gardiner A."/>
            <person name="Garfield D.A."/>
            <person name="Garvin B.E."/>
            <person name="Gibson G."/>
            <person name="Gilbert D."/>
            <person name="Gnerre S."/>
            <person name="Godfrey J."/>
            <person name="Good R."/>
            <person name="Gotea V."/>
            <person name="Gravely B."/>
            <person name="Greenberg A.J."/>
            <person name="Griffiths-Jones S."/>
            <person name="Gross S."/>
            <person name="Guigo R."/>
            <person name="Gustafson E.A."/>
            <person name="Haerty W."/>
            <person name="Hahn M.W."/>
            <person name="Halligan D.L."/>
            <person name="Halpern A.L."/>
            <person name="Halter G.M."/>
            <person name="Han M.V."/>
            <person name="Heger A."/>
            <person name="Hillier L."/>
            <person name="Hinrichs A.S."/>
            <person name="Holmes I."/>
            <person name="Hoskins R.A."/>
            <person name="Hubisz M.J."/>
            <person name="Hultmark D."/>
            <person name="Huntley M.A."/>
            <person name="Jaffe D.B."/>
            <person name="Jagadeeshan S."/>
            <person name="Jeck W.R."/>
            <person name="Johnson J."/>
            <person name="Jones C.D."/>
            <person name="Jordan W.C."/>
            <person name="Karpen G.H."/>
            <person name="Kataoka E."/>
            <person name="Keightley P.D."/>
            <person name="Kheradpour P."/>
            <person name="Kirkness E.F."/>
            <person name="Koerich L.B."/>
            <person name="Kristiansen K."/>
            <person name="Kudrna D."/>
            <person name="Kulathinal R.J."/>
            <person name="Kumar S."/>
            <person name="Kwok R."/>
            <person name="Lander E."/>
            <person name="Langley C.H."/>
            <person name="Lapoint R."/>
            <person name="Lazzaro B.P."/>
            <person name="Lee S.J."/>
            <person name="Levesque L."/>
            <person name="Li R."/>
            <person name="Lin C.F."/>
            <person name="Lin M.F."/>
            <person name="Lindblad-Toh K."/>
            <person name="Llopart A."/>
            <person name="Long M."/>
            <person name="Low L."/>
            <person name="Lozovsky E."/>
            <person name="Lu J."/>
            <person name="Luo M."/>
            <person name="Machado C.A."/>
            <person name="Makalowski W."/>
            <person name="Marzo M."/>
            <person name="Matsuda M."/>
            <person name="Matzkin L."/>
            <person name="McAllister B."/>
            <person name="McBride C.S."/>
            <person name="McKernan B."/>
            <person name="McKernan K."/>
            <person name="Mendez-Lago M."/>
            <person name="Minx P."/>
            <person name="Mollenhauer M.U."/>
            <person name="Montooth K."/>
            <person name="Mount S.M."/>
            <person name="Mu X."/>
            <person name="Myers E."/>
            <person name="Negre B."/>
            <person name="Newfeld S."/>
            <person name="Nielsen R."/>
            <person name="Noor M.A."/>
            <person name="O'Grady P."/>
            <person name="Pachter L."/>
            <person name="Papaceit M."/>
            <person name="Parisi M.J."/>
            <person name="Parisi M."/>
            <person name="Parts L."/>
            <person name="Pedersen J.S."/>
            <person name="Pesole G."/>
            <person name="Phillippy A.M."/>
            <person name="Ponting C.P."/>
            <person name="Pop M."/>
            <person name="Porcelli D."/>
            <person name="Powell J.R."/>
            <person name="Prohaska S."/>
            <person name="Pruitt K."/>
            <person name="Puig M."/>
            <person name="Quesneville H."/>
            <person name="Ram K.R."/>
            <person name="Rand D."/>
            <person name="Rasmussen M.D."/>
            <person name="Reed L.K."/>
            <person name="Reenan R."/>
            <person name="Reily A."/>
            <person name="Remington K.A."/>
            <person name="Rieger T.T."/>
            <person name="Ritchie M.G."/>
            <person name="Robin C."/>
            <person name="Rogers Y.H."/>
            <person name="Rohde C."/>
            <person name="Rozas J."/>
            <person name="Rubenfield M.J."/>
            <person name="Ruiz A."/>
            <person name="Russo S."/>
            <person name="Salzberg S.L."/>
            <person name="Sanchez-Gracia A."/>
            <person name="Saranga D.J."/>
            <person name="Sato H."/>
            <person name="Schaeffer S.W."/>
            <person name="Schatz M.C."/>
            <person name="Schlenke T."/>
            <person name="Schwartz R."/>
            <person name="Segarra C."/>
            <person name="Singh R.S."/>
            <person name="Sirot L."/>
            <person name="Sirota M."/>
            <person name="Sisneros N.B."/>
            <person name="Smith C.D."/>
            <person name="Smith T.F."/>
            <person name="Spieth J."/>
            <person name="Stage D.E."/>
            <person name="Stark A."/>
            <person name="Stephan W."/>
            <person name="Strausberg R.L."/>
            <person name="Strempel S."/>
            <person name="Sturgill D."/>
            <person name="Sutton G."/>
            <person name="Sutton G.G."/>
            <person name="Tao W."/>
            <person name="Teichmann S."/>
            <person name="Tobari Y.N."/>
            <person name="Tomimura Y."/>
            <person name="Tsolas J.M."/>
            <person name="Valente V.L."/>
            <person name="Venter E."/>
            <person name="Venter J.C."/>
            <person name="Vicario S."/>
            <person name="Vieira F.G."/>
            <person name="Vilella A.J."/>
            <person name="Villasante A."/>
            <person name="Walenz B."/>
            <person name="Wang J."/>
            <person name="Wasserman M."/>
            <person name="Watts T."/>
            <person name="Wilson D."/>
            <person name="Wilson R.K."/>
            <person name="Wing R.A."/>
            <person name="Wolfner M.F."/>
            <person name="Wong A."/>
            <person name="Wong G.K."/>
            <person name="Wu C.I."/>
            <person name="Wu G."/>
            <person name="Yamamoto D."/>
            <person name="Yang H.P."/>
            <person name="Yang S.P."/>
            <person name="Yorke J.A."/>
            <person name="Yoshida K."/>
            <person name="Zdobnov E."/>
            <person name="Zhang P."/>
            <person name="Zhang Y."/>
            <person name="Zimin A.V."/>
            <person name="Baldwin J."/>
            <person name="Abdouelleil A."/>
            <person name="Abdulkadir J."/>
            <person name="Abebe A."/>
            <person name="Abera B."/>
            <person name="Abreu J."/>
            <person name="Acer S.C."/>
            <person name="Aftuck L."/>
            <person name="Alexander A."/>
            <person name="An P."/>
            <person name="Anderson E."/>
            <person name="Anderson S."/>
            <person name="Arachi H."/>
            <person name="Azer M."/>
            <person name="Bachantsang P."/>
            <person name="Barry A."/>
            <person name="Bayul T."/>
            <person name="Berlin A."/>
            <person name="Bessette D."/>
            <person name="Bloom T."/>
            <person name="Blye J."/>
            <person name="Boguslavskiy L."/>
            <person name="Bonnet C."/>
            <person name="Boukhgalter B."/>
            <person name="Bourzgui I."/>
            <person name="Brown A."/>
            <person name="Cahill P."/>
            <person name="Channer S."/>
            <person name="Cheshatsang Y."/>
            <person name="Chuda L."/>
            <person name="Citroen M."/>
            <person name="Collymore A."/>
            <person name="Cooke P."/>
            <person name="Costello M."/>
            <person name="D'Aco K."/>
            <person name="Daza R."/>
            <person name="De Haan G."/>
            <person name="DeGray S."/>
            <person name="DeMaso C."/>
            <person name="Dhargay N."/>
            <person name="Dooley K."/>
            <person name="Dooley E."/>
            <person name="Doricent M."/>
            <person name="Dorje P."/>
            <person name="Dorjee K."/>
            <person name="Dupes A."/>
            <person name="Elong R."/>
            <person name="Falk J."/>
            <person name="Farina A."/>
            <person name="Faro S."/>
            <person name="Ferguson D."/>
            <person name="Fisher S."/>
            <person name="Foley C.D."/>
            <person name="Franke A."/>
            <person name="Friedrich D."/>
            <person name="Gadbois L."/>
            <person name="Gearin G."/>
            <person name="Gearin C.R."/>
            <person name="Giannoukos G."/>
            <person name="Goode T."/>
            <person name="Graham J."/>
            <person name="Grandbois E."/>
            <person name="Grewal S."/>
            <person name="Gyaltsen K."/>
            <person name="Hafez N."/>
            <person name="Hagos B."/>
            <person name="Hall J."/>
            <person name="Henson C."/>
            <person name="Hollinger A."/>
            <person name="Honan T."/>
            <person name="Huard M.D."/>
            <person name="Hughes L."/>
            <person name="Hurhula B."/>
            <person name="Husby M.E."/>
            <person name="Kamat A."/>
            <person name="Kanga B."/>
            <person name="Kashin S."/>
            <person name="Khazanovich D."/>
            <person name="Kisner P."/>
            <person name="Lance K."/>
            <person name="Lara M."/>
            <person name="Lee W."/>
            <person name="Lennon N."/>
            <person name="Letendre F."/>
            <person name="LeVine R."/>
            <person name="Lipovsky A."/>
            <person name="Liu X."/>
            <person name="Liu J."/>
            <person name="Liu S."/>
            <person name="Lokyitsang T."/>
            <person name="Lokyitsang Y."/>
            <person name="Lubonja R."/>
            <person name="Lui A."/>
            <person name="MacDonald P."/>
            <person name="Magnisalis V."/>
            <person name="Maru K."/>
            <person name="Matthews C."/>
            <person name="McCusker W."/>
            <person name="McDonough S."/>
            <person name="Mehta T."/>
            <person name="Meldrim J."/>
            <person name="Meneus L."/>
            <person name="Mihai O."/>
            <person name="Mihalev A."/>
            <person name="Mihova T."/>
            <person name="Mittelman R."/>
            <person name="Mlenga V."/>
            <person name="Montmayeur A."/>
            <person name="Mulrain L."/>
            <person name="Navidi A."/>
            <person name="Naylor J."/>
            <person name="Negash T."/>
            <person name="Nguyen T."/>
            <person name="Nguyen N."/>
            <person name="Nicol R."/>
            <person name="Norbu C."/>
            <person name="Norbu N."/>
            <person name="Novod N."/>
            <person name="O'Neill B."/>
            <person name="Osman S."/>
            <person name="Markiewicz E."/>
            <person name="Oyono O.L."/>
            <person name="Patti C."/>
            <person name="Phunkhang P."/>
            <person name="Pierre F."/>
            <person name="Priest M."/>
            <person name="Raghuraman S."/>
            <person name="Rege F."/>
            <person name="Reyes R."/>
            <person name="Rise C."/>
            <person name="Rogov P."/>
            <person name="Ross K."/>
            <person name="Ryan E."/>
            <person name="Settipalli S."/>
            <person name="Shea T."/>
            <person name="Sherpa N."/>
            <person name="Shi L."/>
            <person name="Shih D."/>
            <person name="Sparrow T."/>
            <person name="Spaulding J."/>
            <person name="Stalker J."/>
            <person name="Stange-Thomann N."/>
            <person name="Stavropoulos S."/>
            <person name="Stone C."/>
            <person name="Strader C."/>
            <person name="Tesfaye S."/>
            <person name="Thomson T."/>
            <person name="Thoulutsang Y."/>
            <person name="Thoulutsang D."/>
            <person name="Topham K."/>
            <person name="Topping I."/>
            <person name="Tsamla T."/>
            <person name="Vassiliev H."/>
            <person name="Vo A."/>
            <person name="Wangchuk T."/>
            <person name="Wangdi T."/>
            <person name="Weiand M."/>
            <person name="Wilkinson J."/>
            <person name="Wilson A."/>
            <person name="Yadav S."/>
            <person name="Young G."/>
            <person name="Yu Q."/>
            <person name="Zembek L."/>
            <person name="Zhong D."/>
            <person name="Zimmer A."/>
            <person name="Zwirko Z."/>
            <person name="Jaffe D.B."/>
            <person name="Alvarez P."/>
            <person name="Brockman W."/>
            <person name="Butler J."/>
            <person name="Chin C."/>
            <person name="Gnerre S."/>
            <person name="Grabherr M."/>
            <person name="Kleber M."/>
            <person name="Mauceli E."/>
            <person name="MacCallum I."/>
        </authorList>
    </citation>
    <scope>NUCLEOTIDE SEQUENCE [LARGE SCALE GENOMIC DNA]</scope>
    <source>
        <strain evidence="2">MSH-3 / Tucson 14011-0111.49</strain>
    </source>
</reference>